<accession>A0AAJ0G8D0</accession>
<evidence type="ECO:0000256" key="1">
    <source>
        <dbReference type="SAM" id="Coils"/>
    </source>
</evidence>
<feature type="region of interest" description="Disordered" evidence="2">
    <location>
        <begin position="634"/>
        <end position="665"/>
    </location>
</feature>
<organism evidence="4 5">
    <name type="scientific">Extremus antarcticus</name>
    <dbReference type="NCBI Taxonomy" id="702011"/>
    <lineage>
        <taxon>Eukaryota</taxon>
        <taxon>Fungi</taxon>
        <taxon>Dikarya</taxon>
        <taxon>Ascomycota</taxon>
        <taxon>Pezizomycotina</taxon>
        <taxon>Dothideomycetes</taxon>
        <taxon>Dothideomycetidae</taxon>
        <taxon>Mycosphaerellales</taxon>
        <taxon>Extremaceae</taxon>
        <taxon>Extremus</taxon>
    </lineage>
</organism>
<dbReference type="InterPro" id="IPR048627">
    <property type="entry name" value="Sec10_HB"/>
</dbReference>
<evidence type="ECO:0000313" key="5">
    <source>
        <dbReference type="Proteomes" id="UP001271007"/>
    </source>
</evidence>
<dbReference type="SMART" id="SM00256">
    <property type="entry name" value="FBOX"/>
    <property type="match status" value="1"/>
</dbReference>
<dbReference type="PROSITE" id="PS50181">
    <property type="entry name" value="FBOX"/>
    <property type="match status" value="1"/>
</dbReference>
<protein>
    <submittedName>
        <fullName evidence="4">F-box protein: endocytic membrane traffic, recycling ReCYcling 1</fullName>
    </submittedName>
</protein>
<keyword evidence="5" id="KW-1185">Reference proteome</keyword>
<dbReference type="InterPro" id="IPR009976">
    <property type="entry name" value="Sec10-like"/>
</dbReference>
<feature type="region of interest" description="Disordered" evidence="2">
    <location>
        <begin position="236"/>
        <end position="278"/>
    </location>
</feature>
<dbReference type="Pfam" id="PF12937">
    <property type="entry name" value="F-box-like"/>
    <property type="match status" value="1"/>
</dbReference>
<dbReference type="PANTHER" id="PTHR12100">
    <property type="entry name" value="SEC10"/>
    <property type="match status" value="1"/>
</dbReference>
<dbReference type="GO" id="GO:0000145">
    <property type="term" value="C:exocyst"/>
    <property type="evidence" value="ECO:0007669"/>
    <property type="project" value="TreeGrafter"/>
</dbReference>
<proteinExistence type="predicted"/>
<dbReference type="GO" id="GO:0006887">
    <property type="term" value="P:exocytosis"/>
    <property type="evidence" value="ECO:0007669"/>
    <property type="project" value="TreeGrafter"/>
</dbReference>
<dbReference type="Gene3D" id="1.20.1280.50">
    <property type="match status" value="1"/>
</dbReference>
<dbReference type="InterPro" id="IPR001810">
    <property type="entry name" value="F-box_dom"/>
</dbReference>
<dbReference type="CDD" id="cd09917">
    <property type="entry name" value="F-box_SF"/>
    <property type="match status" value="1"/>
</dbReference>
<sequence length="1058" mass="116152">MLHAEVRPVVDLILRPDEEGMLVGMEEEEPSEFVGGVIHFDRHLPPPVAIVTGHPSNTSNDMLPSLSGRQSVDAAIMSGRSTPQASQQRNNRNLSQIRHTQINGVKSNDKVLASLRATQVVASKPVLPAELLALILDYLPVPDLVHFAQVSRRLQEMVYDDTRWIQKLKTIGVWNEAEARQRVEDAMKRKAEAQRTKEVEEARRTGVNLPGSVNGIAGGGRQPTVNVTLFDAGAEEAKHRQSLDNQPAHTPKRRTTLVDGFDDITSSPSSPSQATTKPWDPSIALHVLSRARSIRGRARQEFGRIYGALGPLHMNLARSKNHSDAVIFKTYRDPEQQAQILSSLKQFAQFDSALGWQEREQKLDSMIGVFENAVLREFEQGLAANDVDGRMHRYAHVLVTLNGGSAGLDTFIAKNPLMARNSQVDNPLACLQDVASGHVDLNPSRQMFEWLAVMMVEQAAIVDRVFPPSTDVLTPLLSRLCDDVIADYLTTLFDEAHGKGIETYVKAVSGTFEQALRFLASLKPTKASPADFAKKAKAMVTGCYEKHIDLYLTEELAVFTSKSDASVTHWEKELSDQEASTESFFMSNISRQAAKRDFLSSFKKVVMMPVNVLPAFSAAKPAAVKSSANLEALDTSYSGGRPRSPSLNTGSNTPQRPGTPQGEAPTTELAAKAAIMNSRLEGIKSLFSVEVALDLTHLAKGCIERAAIMVRMGGTYDDEAKEQCEAIFVTLLDVLGDRHIRTGFDKAIGHLGTYNPREVRQLRSKGSANGGTTVTGTSGVEPLVTFLELVNVGDLIQQMIDVFYAQELVATKLTNRDDFLDPAVKEKKRFEQMLDERVAAGLNRGIDVLMDEVEYICATTQLPTDFNPGAGPNGTLHMVDIGASETAKQIVAMISGHTGMLTGTTDKNMLDVFVQEVGLRLFGALCKHFKRQRISVDGAIKLISDINLYSDFISTLKQKPLNPYFHALREMSQIYLVVVDPPAGYFAANAKNMSLLSTKRSKTAAQAKELATIIADSGRYQGILGAEEVYEFAERRADWLLIKGDVERAMYGVGCVVM</sequence>
<evidence type="ECO:0000313" key="4">
    <source>
        <dbReference type="EMBL" id="KAK3053102.1"/>
    </source>
</evidence>
<feature type="domain" description="F-box" evidence="3">
    <location>
        <begin position="121"/>
        <end position="167"/>
    </location>
</feature>
<reference evidence="4" key="1">
    <citation type="submission" date="2023-04" db="EMBL/GenBank/DDBJ databases">
        <title>Black Yeasts Isolated from many extreme environments.</title>
        <authorList>
            <person name="Coleine C."/>
            <person name="Stajich J.E."/>
            <person name="Selbmann L."/>
        </authorList>
    </citation>
    <scope>NUCLEOTIDE SEQUENCE</scope>
    <source>
        <strain evidence="4">CCFEE 5312</strain>
    </source>
</reference>
<dbReference type="AlphaFoldDB" id="A0AAJ0G8D0"/>
<dbReference type="EMBL" id="JAWDJX010000017">
    <property type="protein sequence ID" value="KAK3053102.1"/>
    <property type="molecule type" value="Genomic_DNA"/>
</dbReference>
<gene>
    <name evidence="4" type="primary">RCY1</name>
    <name evidence="4" type="ORF">LTR09_005728</name>
</gene>
<dbReference type="PANTHER" id="PTHR12100:SF1">
    <property type="entry name" value="RECYCLIN-1"/>
    <property type="match status" value="1"/>
</dbReference>
<evidence type="ECO:0000259" key="3">
    <source>
        <dbReference type="PROSITE" id="PS50181"/>
    </source>
</evidence>
<keyword evidence="1" id="KW-0175">Coiled coil</keyword>
<dbReference type="GO" id="GO:0006893">
    <property type="term" value="P:Golgi to plasma membrane transport"/>
    <property type="evidence" value="ECO:0007669"/>
    <property type="project" value="TreeGrafter"/>
</dbReference>
<name>A0AAJ0G8D0_9PEZI</name>
<dbReference type="Pfam" id="PF07393">
    <property type="entry name" value="Sec10_HB"/>
    <property type="match status" value="1"/>
</dbReference>
<comment type="caution">
    <text evidence="4">The sequence shown here is derived from an EMBL/GenBank/DDBJ whole genome shotgun (WGS) entry which is preliminary data.</text>
</comment>
<dbReference type="InterPro" id="IPR036047">
    <property type="entry name" value="F-box-like_dom_sf"/>
</dbReference>
<dbReference type="Proteomes" id="UP001271007">
    <property type="component" value="Unassembled WGS sequence"/>
</dbReference>
<feature type="coiled-coil region" evidence="1">
    <location>
        <begin position="176"/>
        <end position="203"/>
    </location>
</feature>
<evidence type="ECO:0000256" key="2">
    <source>
        <dbReference type="SAM" id="MobiDB-lite"/>
    </source>
</evidence>
<feature type="compositionally biased region" description="Polar residues" evidence="2">
    <location>
        <begin position="645"/>
        <end position="658"/>
    </location>
</feature>
<dbReference type="SUPFAM" id="SSF81383">
    <property type="entry name" value="F-box domain"/>
    <property type="match status" value="1"/>
</dbReference>